<accession>A0ABR3NZ57</accession>
<keyword evidence="2" id="KW-1185">Reference proteome</keyword>
<dbReference type="Proteomes" id="UP001558613">
    <property type="component" value="Unassembled WGS sequence"/>
</dbReference>
<name>A0ABR3NZ57_9TELE</name>
<protein>
    <submittedName>
        <fullName evidence="1">Uncharacterized protein</fullName>
    </submittedName>
</protein>
<gene>
    <name evidence="1" type="ORF">QQF64_001135</name>
</gene>
<reference evidence="1 2" key="1">
    <citation type="submission" date="2023-09" db="EMBL/GenBank/DDBJ databases">
        <authorList>
            <person name="Wang M."/>
        </authorList>
    </citation>
    <scope>NUCLEOTIDE SEQUENCE [LARGE SCALE GENOMIC DNA]</scope>
    <source>
        <strain evidence="1">GT-2023</strain>
        <tissue evidence="1">Liver</tissue>
    </source>
</reference>
<comment type="caution">
    <text evidence="1">The sequence shown here is derived from an EMBL/GenBank/DDBJ whole genome shotgun (WGS) entry which is preliminary data.</text>
</comment>
<dbReference type="EMBL" id="JAYMGO010000001">
    <property type="protein sequence ID" value="KAL1282332.1"/>
    <property type="molecule type" value="Genomic_DNA"/>
</dbReference>
<evidence type="ECO:0000313" key="1">
    <source>
        <dbReference type="EMBL" id="KAL1282332.1"/>
    </source>
</evidence>
<proteinExistence type="predicted"/>
<sequence>MTALGLQPFLTYLAVINLRHKGEQMMFDSSQKAEDCVALLSLKTYCKPDSLAGLIVGVRMPPAICLDPLGSYCCLKPHMSAVPHPQGNVEHD</sequence>
<evidence type="ECO:0000313" key="2">
    <source>
        <dbReference type="Proteomes" id="UP001558613"/>
    </source>
</evidence>
<organism evidence="1 2">
    <name type="scientific">Cirrhinus molitorella</name>
    <name type="common">mud carp</name>
    <dbReference type="NCBI Taxonomy" id="172907"/>
    <lineage>
        <taxon>Eukaryota</taxon>
        <taxon>Metazoa</taxon>
        <taxon>Chordata</taxon>
        <taxon>Craniata</taxon>
        <taxon>Vertebrata</taxon>
        <taxon>Euteleostomi</taxon>
        <taxon>Actinopterygii</taxon>
        <taxon>Neopterygii</taxon>
        <taxon>Teleostei</taxon>
        <taxon>Ostariophysi</taxon>
        <taxon>Cypriniformes</taxon>
        <taxon>Cyprinidae</taxon>
        <taxon>Labeoninae</taxon>
        <taxon>Labeonini</taxon>
        <taxon>Cirrhinus</taxon>
    </lineage>
</organism>